<dbReference type="EMBL" id="GBRH01254442">
    <property type="protein sequence ID" value="JAD43453.1"/>
    <property type="molecule type" value="Transcribed_RNA"/>
</dbReference>
<protein>
    <submittedName>
        <fullName evidence="3">Uncharacterized protein</fullName>
    </submittedName>
</protein>
<dbReference type="AlphaFoldDB" id="A0A0A9A0F4"/>
<feature type="signal peptide" evidence="2">
    <location>
        <begin position="1"/>
        <end position="25"/>
    </location>
</feature>
<feature type="chain" id="PRO_5002042490" evidence="2">
    <location>
        <begin position="26"/>
        <end position="54"/>
    </location>
</feature>
<reference evidence="3" key="1">
    <citation type="submission" date="2014-09" db="EMBL/GenBank/DDBJ databases">
        <authorList>
            <person name="Magalhaes I.L.F."/>
            <person name="Oliveira U."/>
            <person name="Santos F.R."/>
            <person name="Vidigal T.H.D.A."/>
            <person name="Brescovit A.D."/>
            <person name="Santos A.J."/>
        </authorList>
    </citation>
    <scope>NUCLEOTIDE SEQUENCE</scope>
    <source>
        <tissue evidence="3">Shoot tissue taken approximately 20 cm above the soil surface</tissue>
    </source>
</reference>
<accession>A0A0A9A0F4</accession>
<name>A0A0A9A0F4_ARUDO</name>
<sequence length="54" mass="5815">MRWPPPISPRHCLLLLLVFLVGLSSIPDKNSKAEDSGPGTITSLRRGGGNPYKA</sequence>
<reference evidence="3" key="2">
    <citation type="journal article" date="2015" name="Data Brief">
        <title>Shoot transcriptome of the giant reed, Arundo donax.</title>
        <authorList>
            <person name="Barrero R.A."/>
            <person name="Guerrero F.D."/>
            <person name="Moolhuijzen P."/>
            <person name="Goolsby J.A."/>
            <person name="Tidwell J."/>
            <person name="Bellgard S.E."/>
            <person name="Bellgard M.I."/>
        </authorList>
    </citation>
    <scope>NUCLEOTIDE SEQUENCE</scope>
    <source>
        <tissue evidence="3">Shoot tissue taken approximately 20 cm above the soil surface</tissue>
    </source>
</reference>
<feature type="region of interest" description="Disordered" evidence="1">
    <location>
        <begin position="28"/>
        <end position="54"/>
    </location>
</feature>
<evidence type="ECO:0000256" key="2">
    <source>
        <dbReference type="SAM" id="SignalP"/>
    </source>
</evidence>
<evidence type="ECO:0000313" key="3">
    <source>
        <dbReference type="EMBL" id="JAD43453.1"/>
    </source>
</evidence>
<keyword evidence="2" id="KW-0732">Signal</keyword>
<organism evidence="3">
    <name type="scientific">Arundo donax</name>
    <name type="common">Giant reed</name>
    <name type="synonym">Donax arundinaceus</name>
    <dbReference type="NCBI Taxonomy" id="35708"/>
    <lineage>
        <taxon>Eukaryota</taxon>
        <taxon>Viridiplantae</taxon>
        <taxon>Streptophyta</taxon>
        <taxon>Embryophyta</taxon>
        <taxon>Tracheophyta</taxon>
        <taxon>Spermatophyta</taxon>
        <taxon>Magnoliopsida</taxon>
        <taxon>Liliopsida</taxon>
        <taxon>Poales</taxon>
        <taxon>Poaceae</taxon>
        <taxon>PACMAD clade</taxon>
        <taxon>Arundinoideae</taxon>
        <taxon>Arundineae</taxon>
        <taxon>Arundo</taxon>
    </lineage>
</organism>
<proteinExistence type="predicted"/>
<evidence type="ECO:0000256" key="1">
    <source>
        <dbReference type="SAM" id="MobiDB-lite"/>
    </source>
</evidence>